<dbReference type="Proteomes" id="UP000054279">
    <property type="component" value="Unassembled WGS sequence"/>
</dbReference>
<organism evidence="2 3">
    <name type="scientific">Sphaerobolus stellatus (strain SS14)</name>
    <dbReference type="NCBI Taxonomy" id="990650"/>
    <lineage>
        <taxon>Eukaryota</taxon>
        <taxon>Fungi</taxon>
        <taxon>Dikarya</taxon>
        <taxon>Basidiomycota</taxon>
        <taxon>Agaricomycotina</taxon>
        <taxon>Agaricomycetes</taxon>
        <taxon>Phallomycetidae</taxon>
        <taxon>Geastrales</taxon>
        <taxon>Sphaerobolaceae</taxon>
        <taxon>Sphaerobolus</taxon>
    </lineage>
</organism>
<accession>A0A0C9U8P0</accession>
<dbReference type="EMBL" id="KN837254">
    <property type="protein sequence ID" value="KIJ30819.1"/>
    <property type="molecule type" value="Genomic_DNA"/>
</dbReference>
<protein>
    <submittedName>
        <fullName evidence="2">Uncharacterized protein</fullName>
    </submittedName>
</protein>
<name>A0A0C9U8P0_SPHS4</name>
<feature type="compositionally biased region" description="Basic residues" evidence="1">
    <location>
        <begin position="19"/>
        <end position="29"/>
    </location>
</feature>
<feature type="compositionally biased region" description="Basic and acidic residues" evidence="1">
    <location>
        <begin position="30"/>
        <end position="51"/>
    </location>
</feature>
<reference evidence="2 3" key="1">
    <citation type="submission" date="2014-06" db="EMBL/GenBank/DDBJ databases">
        <title>Evolutionary Origins and Diversification of the Mycorrhizal Mutualists.</title>
        <authorList>
            <consortium name="DOE Joint Genome Institute"/>
            <consortium name="Mycorrhizal Genomics Consortium"/>
            <person name="Kohler A."/>
            <person name="Kuo A."/>
            <person name="Nagy L.G."/>
            <person name="Floudas D."/>
            <person name="Copeland A."/>
            <person name="Barry K.W."/>
            <person name="Cichocki N."/>
            <person name="Veneault-Fourrey C."/>
            <person name="LaButti K."/>
            <person name="Lindquist E.A."/>
            <person name="Lipzen A."/>
            <person name="Lundell T."/>
            <person name="Morin E."/>
            <person name="Murat C."/>
            <person name="Riley R."/>
            <person name="Ohm R."/>
            <person name="Sun H."/>
            <person name="Tunlid A."/>
            <person name="Henrissat B."/>
            <person name="Grigoriev I.V."/>
            <person name="Hibbett D.S."/>
            <person name="Martin F."/>
        </authorList>
    </citation>
    <scope>NUCLEOTIDE SEQUENCE [LARGE SCALE GENOMIC DNA]</scope>
    <source>
        <strain evidence="2 3">SS14</strain>
    </source>
</reference>
<dbReference type="HOGENOM" id="CLU_089410_0_0_1"/>
<feature type="compositionally biased region" description="Polar residues" evidence="1">
    <location>
        <begin position="97"/>
        <end position="125"/>
    </location>
</feature>
<keyword evidence="3" id="KW-1185">Reference proteome</keyword>
<proteinExistence type="predicted"/>
<evidence type="ECO:0000313" key="3">
    <source>
        <dbReference type="Proteomes" id="UP000054279"/>
    </source>
</evidence>
<feature type="region of interest" description="Disordered" evidence="1">
    <location>
        <begin position="1"/>
        <end position="140"/>
    </location>
</feature>
<sequence>MPGVFSALSLVLPPTMGKRGPKSQYKTKRDKNQARKESQRRWYEKNAETHIRNVTARRRAQQVNTPQVKRDEVQDETPSWHSGLGVVIPANIPQTPPRQLQRANTPQTPSKRGVQQGNSPLSQHNQRPEDEEYPGSDSSDVEPLLTIAHKLDEIRQEHANHFGFMNMRSLGLNWLAQVQAVETEGELQVLVCRAKHLKDVADMLAVRLSRLMRTVLEHAIELLDISDCLQIQVVQTIYIFHEAGLLLSIGQDKYISAAKEGVLCWQQVPDRD</sequence>
<evidence type="ECO:0000313" key="2">
    <source>
        <dbReference type="EMBL" id="KIJ30819.1"/>
    </source>
</evidence>
<evidence type="ECO:0000256" key="1">
    <source>
        <dbReference type="SAM" id="MobiDB-lite"/>
    </source>
</evidence>
<dbReference type="AlphaFoldDB" id="A0A0C9U8P0"/>
<gene>
    <name evidence="2" type="ORF">M422DRAFT_267649</name>
</gene>